<organism evidence="2 3">
    <name type="scientific">Natronosalvus hydrolyticus</name>
    <dbReference type="NCBI Taxonomy" id="2979988"/>
    <lineage>
        <taxon>Archaea</taxon>
        <taxon>Methanobacteriati</taxon>
        <taxon>Methanobacteriota</taxon>
        <taxon>Stenosarchaea group</taxon>
        <taxon>Halobacteria</taxon>
        <taxon>Halobacteriales</taxon>
        <taxon>Natrialbaceae</taxon>
        <taxon>Natronosalvus</taxon>
    </lineage>
</organism>
<protein>
    <submittedName>
        <fullName evidence="2">DUF1102 domain-containing protein</fullName>
    </submittedName>
</protein>
<dbReference type="AlphaFoldDB" id="A0AAP2Z4X5"/>
<accession>A0AAP2Z4X5</accession>
<dbReference type="EMBL" id="JAOPJZ010000001">
    <property type="protein sequence ID" value="MCU4750797.1"/>
    <property type="molecule type" value="Genomic_DNA"/>
</dbReference>
<feature type="region of interest" description="Disordered" evidence="1">
    <location>
        <begin position="303"/>
        <end position="329"/>
    </location>
</feature>
<dbReference type="RefSeq" id="WP_342805921.1">
    <property type="nucleotide sequence ID" value="NZ_JAOPJZ010000001.1"/>
</dbReference>
<keyword evidence="3" id="KW-1185">Reference proteome</keyword>
<proteinExistence type="predicted"/>
<evidence type="ECO:0000313" key="3">
    <source>
        <dbReference type="Proteomes" id="UP001321047"/>
    </source>
</evidence>
<dbReference type="Pfam" id="PF06510">
    <property type="entry name" value="DUF1102"/>
    <property type="match status" value="1"/>
</dbReference>
<sequence>MERRKFLIGVGGSSLGASAIIGSGAFTRIESQRRVKIEVAEDPDAYLGLDGCPDSDNSSYTEIDDSGHLAVEMSPENENSDNDLGSGINSDSFTWFDNVFQICNQGKQDVCVWIDASITEGLELDEDYDDEDIVDFYLGGNREQSLVGEENGILLPVGECICVGIATVTKGLEAGDQLLEDDEIVIHADADAECDSEIVDNGRTAISFAAFCSSTPPTPTADIITISNIVFKTNDELEPVGFSWKSDDDVPIDRIVLKGGREWYVYNFDPGQKSGFVEMEGEDADAYVQPGDQDQLDELEISERSPCGDGFSGVKFEWDSDTGFTPEDD</sequence>
<dbReference type="Proteomes" id="UP001321047">
    <property type="component" value="Unassembled WGS sequence"/>
</dbReference>
<comment type="caution">
    <text evidence="2">The sequence shown here is derived from an EMBL/GenBank/DDBJ whole genome shotgun (WGS) entry which is preliminary data.</text>
</comment>
<name>A0AAP2Z4X5_9EURY</name>
<evidence type="ECO:0000256" key="1">
    <source>
        <dbReference type="SAM" id="MobiDB-lite"/>
    </source>
</evidence>
<evidence type="ECO:0000313" key="2">
    <source>
        <dbReference type="EMBL" id="MCU4750797.1"/>
    </source>
</evidence>
<gene>
    <name evidence="2" type="ORF">OB919_02180</name>
</gene>
<dbReference type="InterPro" id="IPR009482">
    <property type="entry name" value="DUF1102"/>
</dbReference>
<reference evidence="2 3" key="1">
    <citation type="submission" date="2022-09" db="EMBL/GenBank/DDBJ databases">
        <title>Enrichment on poylsaccharides allowed isolation of novel metabolic and taxonomic groups of Haloarchaea.</title>
        <authorList>
            <person name="Sorokin D.Y."/>
            <person name="Elcheninov A.G."/>
            <person name="Khizhniak T.V."/>
            <person name="Kolganova T.V."/>
            <person name="Kublanov I.V."/>
        </authorList>
    </citation>
    <scope>NUCLEOTIDE SEQUENCE [LARGE SCALE GENOMIC DNA]</scope>
    <source>
        <strain evidence="2 3">AArc-curdl1</strain>
    </source>
</reference>